<keyword evidence="12" id="KW-0325">Glycoprotein</keyword>
<evidence type="ECO:0000256" key="14">
    <source>
        <dbReference type="ARBA" id="ARBA00049588"/>
    </source>
</evidence>
<comment type="subcellular location">
    <subcellularLocation>
        <location evidence="1">Cell membrane</location>
        <topology evidence="1">Multi-pass membrane protein</topology>
    </subcellularLocation>
</comment>
<dbReference type="PANTHER" id="PTHR45620:SF8">
    <property type="entry name" value="CALCITONIN RECEPTOR"/>
    <property type="match status" value="1"/>
</dbReference>
<keyword evidence="8" id="KW-0297">G-protein coupled receptor</keyword>
<evidence type="ECO:0000256" key="10">
    <source>
        <dbReference type="ARBA" id="ARBA00023157"/>
    </source>
</evidence>
<dbReference type="InterPro" id="IPR001688">
    <property type="entry name" value="GPCR_2_calcitonin_rcpt"/>
</dbReference>
<evidence type="ECO:0000313" key="19">
    <source>
        <dbReference type="EMBL" id="KAF6319223.1"/>
    </source>
</evidence>
<dbReference type="PROSITE" id="PS50261">
    <property type="entry name" value="G_PROTEIN_RECEP_F2_4"/>
    <property type="match status" value="1"/>
</dbReference>
<feature type="transmembrane region" description="Helical" evidence="16">
    <location>
        <begin position="159"/>
        <end position="179"/>
    </location>
</feature>
<dbReference type="Gene3D" id="1.20.1070.10">
    <property type="entry name" value="Rhodopsin 7-helix transmembrane proteins"/>
    <property type="match status" value="1"/>
</dbReference>
<evidence type="ECO:0000256" key="16">
    <source>
        <dbReference type="SAM" id="Phobius"/>
    </source>
</evidence>
<dbReference type="PROSITE" id="PS50227">
    <property type="entry name" value="G_PROTEIN_RECEP_F2_3"/>
    <property type="match status" value="1"/>
</dbReference>
<dbReference type="Pfam" id="PF02793">
    <property type="entry name" value="HRM"/>
    <property type="match status" value="1"/>
</dbReference>
<dbReference type="OrthoDB" id="16753at2759"/>
<comment type="function">
    <text evidence="14">G protein-coupled receptor activated by ligand peptides amylin (IAPP), calcitonin (CT/CALCA) and calcitonin gene-related peptide type 1 (CGRP1/CALCA). CALCR interacts with receptor-activity-modifying proteins RAMP1, 2 and 3 to form receptor complexes AMYR1, 2 and 3, respectively. IAPP, CT and CGRP1 activate CALCR and AMYRs with distinct modes of receptor activation resulting in specific phenotypes. Ligand binding causes a conformation change that triggers signaling via guanine nucleotide-binding proteins (G proteins) and modulates the activity of downstream effectors. Activates cAMP-dependent pathway.</text>
</comment>
<evidence type="ECO:0000256" key="2">
    <source>
        <dbReference type="ARBA" id="ARBA00005314"/>
    </source>
</evidence>
<evidence type="ECO:0000256" key="15">
    <source>
        <dbReference type="ARBA" id="ARBA00049701"/>
    </source>
</evidence>
<organism evidence="19 20">
    <name type="scientific">Myotis myotis</name>
    <name type="common">Greater mouse-eared bat</name>
    <name type="synonym">Vespertilio myotis</name>
    <dbReference type="NCBI Taxonomy" id="51298"/>
    <lineage>
        <taxon>Eukaryota</taxon>
        <taxon>Metazoa</taxon>
        <taxon>Chordata</taxon>
        <taxon>Craniata</taxon>
        <taxon>Vertebrata</taxon>
        <taxon>Euteleostomi</taxon>
        <taxon>Mammalia</taxon>
        <taxon>Eutheria</taxon>
        <taxon>Laurasiatheria</taxon>
        <taxon>Chiroptera</taxon>
        <taxon>Yangochiroptera</taxon>
        <taxon>Vespertilionidae</taxon>
        <taxon>Myotis</taxon>
    </lineage>
</organism>
<evidence type="ECO:0000256" key="12">
    <source>
        <dbReference type="ARBA" id="ARBA00023180"/>
    </source>
</evidence>
<dbReference type="SMART" id="SM00008">
    <property type="entry name" value="HormR"/>
    <property type="match status" value="1"/>
</dbReference>
<dbReference type="Gene3D" id="4.10.1240.10">
    <property type="entry name" value="GPCR, family 2, extracellular hormone receptor domain"/>
    <property type="match status" value="1"/>
</dbReference>
<dbReference type="PRINTS" id="PR01350">
    <property type="entry name" value="CTRFAMILY"/>
</dbReference>
<evidence type="ECO:0000256" key="8">
    <source>
        <dbReference type="ARBA" id="ARBA00023040"/>
    </source>
</evidence>
<evidence type="ECO:0000256" key="11">
    <source>
        <dbReference type="ARBA" id="ARBA00023170"/>
    </source>
</evidence>
<evidence type="ECO:0000259" key="17">
    <source>
        <dbReference type="PROSITE" id="PS50227"/>
    </source>
</evidence>
<gene>
    <name evidence="19" type="ORF">mMyoMyo1_002005</name>
</gene>
<keyword evidence="7 16" id="KW-1133">Transmembrane helix</keyword>
<dbReference type="SUPFAM" id="SSF81321">
    <property type="entry name" value="Family A G protein-coupled receptor-like"/>
    <property type="match status" value="1"/>
</dbReference>
<dbReference type="PROSITE" id="PS00650">
    <property type="entry name" value="G_PROTEIN_RECEP_F2_2"/>
    <property type="match status" value="1"/>
</dbReference>
<evidence type="ECO:0000256" key="1">
    <source>
        <dbReference type="ARBA" id="ARBA00004651"/>
    </source>
</evidence>
<dbReference type="VEuPathDB" id="HostDB:GeneID_118666218"/>
<keyword evidence="9 16" id="KW-0472">Membrane</keyword>
<dbReference type="InterPro" id="IPR003287">
    <property type="entry name" value="GPCR_2_calcitonin_rcpt_fam"/>
</dbReference>
<keyword evidence="20" id="KW-1185">Reference proteome</keyword>
<evidence type="ECO:0000256" key="4">
    <source>
        <dbReference type="ARBA" id="ARBA00022475"/>
    </source>
</evidence>
<dbReference type="GO" id="GO:0005886">
    <property type="term" value="C:plasma membrane"/>
    <property type="evidence" value="ECO:0007669"/>
    <property type="project" value="UniProtKB-SubCell"/>
</dbReference>
<name>A0A7J7V293_MYOMY</name>
<evidence type="ECO:0000256" key="7">
    <source>
        <dbReference type="ARBA" id="ARBA00022989"/>
    </source>
</evidence>
<evidence type="ECO:0000259" key="18">
    <source>
        <dbReference type="PROSITE" id="PS50261"/>
    </source>
</evidence>
<dbReference type="PANTHER" id="PTHR45620">
    <property type="entry name" value="PDF RECEPTOR-LIKE PROTEIN-RELATED"/>
    <property type="match status" value="1"/>
</dbReference>
<feature type="transmembrane region" description="Helical" evidence="16">
    <location>
        <begin position="21"/>
        <end position="38"/>
    </location>
</feature>
<dbReference type="Proteomes" id="UP000527355">
    <property type="component" value="Unassembled WGS sequence"/>
</dbReference>
<keyword evidence="4" id="KW-1003">Cell membrane</keyword>
<keyword evidence="5 16" id="KW-0812">Transmembrane</keyword>
<keyword evidence="13" id="KW-0807">Transducer</keyword>
<dbReference type="InterPro" id="IPR000832">
    <property type="entry name" value="GPCR_2_secretin-like"/>
</dbReference>
<dbReference type="AlphaFoldDB" id="A0A7J7V293"/>
<dbReference type="InterPro" id="IPR017981">
    <property type="entry name" value="GPCR_2-like_7TM"/>
</dbReference>
<dbReference type="PRINTS" id="PR00249">
    <property type="entry name" value="GPCRSECRETIN"/>
</dbReference>
<feature type="transmembrane region" description="Helical" evidence="16">
    <location>
        <begin position="273"/>
        <end position="291"/>
    </location>
</feature>
<protein>
    <recommendedName>
        <fullName evidence="3">Calcitonin receptor</fullName>
    </recommendedName>
</protein>
<accession>A0A7J7V293</accession>
<dbReference type="InterPro" id="IPR001879">
    <property type="entry name" value="GPCR_2_extracellular_dom"/>
</dbReference>
<feature type="transmembrane region" description="Helical" evidence="16">
    <location>
        <begin position="239"/>
        <end position="261"/>
    </location>
</feature>
<keyword evidence="6" id="KW-0732">Signal</keyword>
<dbReference type="GO" id="GO:0007204">
    <property type="term" value="P:positive regulation of cytosolic calcium ion concentration"/>
    <property type="evidence" value="ECO:0007669"/>
    <property type="project" value="TreeGrafter"/>
</dbReference>
<comment type="caution">
    <text evidence="19">The sequence shown here is derived from an EMBL/GenBank/DDBJ whole genome shotgun (WGS) entry which is preliminary data.</text>
</comment>
<dbReference type="GO" id="GO:0007189">
    <property type="term" value="P:adenylate cyclase-activating G protein-coupled receptor signaling pathway"/>
    <property type="evidence" value="ECO:0007669"/>
    <property type="project" value="TreeGrafter"/>
</dbReference>
<comment type="subunit">
    <text evidence="15">Heterodimer of CALCR and RAMP1, RAMP2 or RAMP3; the receptor complexes function as AMYR1, AMYR2 and AMYR3 receptors, respectively, and respond to amylin/IAPP, calcitonin/CT and CGRP1 ligands. Interacts with GPRASP2.</text>
</comment>
<feature type="transmembrane region" description="Helical" evidence="16">
    <location>
        <begin position="311"/>
        <end position="332"/>
    </location>
</feature>
<evidence type="ECO:0000256" key="6">
    <source>
        <dbReference type="ARBA" id="ARBA00022729"/>
    </source>
</evidence>
<dbReference type="InterPro" id="IPR050332">
    <property type="entry name" value="GPCR_2"/>
</dbReference>
<dbReference type="SUPFAM" id="SSF111418">
    <property type="entry name" value="Hormone receptor domain"/>
    <property type="match status" value="1"/>
</dbReference>
<dbReference type="PROSITE" id="PS00649">
    <property type="entry name" value="G_PROTEIN_RECEP_F2_1"/>
    <property type="match status" value="1"/>
</dbReference>
<keyword evidence="10" id="KW-1015">Disulfide bond</keyword>
<evidence type="ECO:0000256" key="13">
    <source>
        <dbReference type="ARBA" id="ARBA00023224"/>
    </source>
</evidence>
<feature type="domain" description="G-protein coupled receptors family 2 profile 1" evidence="17">
    <location>
        <begin position="66"/>
        <end position="150"/>
    </location>
</feature>
<dbReference type="InterPro" id="IPR017983">
    <property type="entry name" value="GPCR_2_secretin-like_CS"/>
</dbReference>
<proteinExistence type="inferred from homology"/>
<dbReference type="EMBL" id="JABWUV010000011">
    <property type="protein sequence ID" value="KAF6319223.1"/>
    <property type="molecule type" value="Genomic_DNA"/>
</dbReference>
<dbReference type="GO" id="GO:0030424">
    <property type="term" value="C:axon"/>
    <property type="evidence" value="ECO:0007669"/>
    <property type="project" value="TreeGrafter"/>
</dbReference>
<feature type="transmembrane region" description="Helical" evidence="16">
    <location>
        <begin position="386"/>
        <end position="406"/>
    </location>
</feature>
<feature type="transmembrane region" description="Helical" evidence="16">
    <location>
        <begin position="353"/>
        <end position="374"/>
    </location>
</feature>
<dbReference type="PRINTS" id="PR00361">
    <property type="entry name" value="CALCITONINR"/>
</dbReference>
<evidence type="ECO:0000256" key="5">
    <source>
        <dbReference type="ARBA" id="ARBA00022692"/>
    </source>
</evidence>
<evidence type="ECO:0000256" key="3">
    <source>
        <dbReference type="ARBA" id="ARBA00017333"/>
    </source>
</evidence>
<sequence length="513" mass="59499">MKGNKKSTSKATMRIPYSTRWCLIFFIFMNFPTLLSSVESKITAPKAEDSFLVRLGKWKMRIAEAKCLHRMERLPPYQGEGLYCDRMWDGWLCWDDTPAGKTVTKQCPDYFPDFDTTEVAVKHCEINGTWELTADMNETLTNYSMCYAFSDEKMKHAYMMFYVAVVGHSVSLLTLTSSLGVFLRFRNLACQRVTMHKHMFLTYILNSIGVLVHLTQVVPKIEYVNSDPLSCKILNCINHYLMLCNYFWMLCEGIYLHKLLVVNVFNGEQNMKWYYLLGWGFPVVPTITHAIARLKRFNDSCWMSVETYLVYIIHGPIMAALTVNFFFLLNILRVLVKKIKNDRQHDGRRYLKAVKATMFLVPLLGIQFVILPWRPHTKIPARVYDYVMHFLSHFQGFFVSMIYCFYNTTVQEALTRRLQLCKIRWEQRNGYANRRQKYNIMLAALAAAAAATNADPGDIPVCICHREPRNHAAANNLEGNNNDVQHEVEAEINLGEEIHEIIPLEILEQESCA</sequence>
<feature type="domain" description="G-protein coupled receptors family 2 profile 2" evidence="18">
    <location>
        <begin position="160"/>
        <end position="407"/>
    </location>
</feature>
<comment type="similarity">
    <text evidence="2">Belongs to the G-protein coupled receptor 2 family.</text>
</comment>
<feature type="transmembrane region" description="Helical" evidence="16">
    <location>
        <begin position="200"/>
        <end position="219"/>
    </location>
</feature>
<evidence type="ECO:0000313" key="20">
    <source>
        <dbReference type="Proteomes" id="UP000527355"/>
    </source>
</evidence>
<dbReference type="GO" id="GO:0007166">
    <property type="term" value="P:cell surface receptor signaling pathway"/>
    <property type="evidence" value="ECO:0007669"/>
    <property type="project" value="InterPro"/>
</dbReference>
<reference evidence="19 20" key="1">
    <citation type="journal article" date="2020" name="Nature">
        <title>Six reference-quality genomes reveal evolution of bat adaptations.</title>
        <authorList>
            <person name="Jebb D."/>
            <person name="Huang Z."/>
            <person name="Pippel M."/>
            <person name="Hughes G.M."/>
            <person name="Lavrichenko K."/>
            <person name="Devanna P."/>
            <person name="Winkler S."/>
            <person name="Jermiin L.S."/>
            <person name="Skirmuntt E.C."/>
            <person name="Katzourakis A."/>
            <person name="Burkitt-Gray L."/>
            <person name="Ray D.A."/>
            <person name="Sullivan K.A.M."/>
            <person name="Roscito J.G."/>
            <person name="Kirilenko B.M."/>
            <person name="Davalos L.M."/>
            <person name="Corthals A.P."/>
            <person name="Power M.L."/>
            <person name="Jones G."/>
            <person name="Ransome R.D."/>
            <person name="Dechmann D.K.N."/>
            <person name="Locatelli A.G."/>
            <person name="Puechmaille S.J."/>
            <person name="Fedrigo O."/>
            <person name="Jarvis E.D."/>
            <person name="Hiller M."/>
            <person name="Vernes S.C."/>
            <person name="Myers E.W."/>
            <person name="Teeling E.C."/>
        </authorList>
    </citation>
    <scope>NUCLEOTIDE SEQUENCE [LARGE SCALE GENOMIC DNA]</scope>
    <source>
        <strain evidence="19">MMyoMyo1</strain>
        <tissue evidence="19">Flight muscle</tissue>
    </source>
</reference>
<dbReference type="GO" id="GO:0004948">
    <property type="term" value="F:calcitonin receptor activity"/>
    <property type="evidence" value="ECO:0007669"/>
    <property type="project" value="InterPro"/>
</dbReference>
<dbReference type="InterPro" id="IPR036445">
    <property type="entry name" value="GPCR_2_extracell_dom_sf"/>
</dbReference>
<evidence type="ECO:0000256" key="9">
    <source>
        <dbReference type="ARBA" id="ARBA00023136"/>
    </source>
</evidence>
<keyword evidence="11 19" id="KW-0675">Receptor</keyword>
<dbReference type="Pfam" id="PF00002">
    <property type="entry name" value="7tm_2"/>
    <property type="match status" value="1"/>
</dbReference>